<dbReference type="Proteomes" id="UP001195724">
    <property type="component" value="Unassembled WGS sequence"/>
</dbReference>
<accession>A0A0R6A4L1</accession>
<dbReference type="InterPro" id="IPR012223">
    <property type="entry name" value="TEII"/>
</dbReference>
<dbReference type="GO" id="GO:0008610">
    <property type="term" value="P:lipid biosynthetic process"/>
    <property type="evidence" value="ECO:0007669"/>
    <property type="project" value="TreeGrafter"/>
</dbReference>
<dbReference type="InterPro" id="IPR029058">
    <property type="entry name" value="AB_hydrolase_fold"/>
</dbReference>
<dbReference type="GO" id="GO:0016297">
    <property type="term" value="F:fatty acyl-[ACP] hydrolase activity"/>
    <property type="evidence" value="ECO:0007669"/>
    <property type="project" value="UniProtKB-EC"/>
</dbReference>
<evidence type="ECO:0000313" key="3">
    <source>
        <dbReference type="EMBL" id="AJI44178.1"/>
    </source>
</evidence>
<dbReference type="AlphaFoldDB" id="A0A0R6A4L1"/>
<dbReference type="Gene3D" id="3.40.50.1820">
    <property type="entry name" value="alpha/beta hydrolase"/>
    <property type="match status" value="1"/>
</dbReference>
<keyword evidence="4" id="KW-0378">Hydrolase</keyword>
<reference evidence="3" key="2">
    <citation type="submission" date="2014-07" db="EMBL/GenBank/DDBJ databases">
        <authorList>
            <person name="Zhang J.E."/>
            <person name="Yang H."/>
            <person name="Guo J."/>
            <person name="Deng Z."/>
            <person name="Luo H."/>
            <person name="Luo M."/>
            <person name="Zhao B."/>
        </authorList>
    </citation>
    <scope>NUCLEOTIDE SEQUENCE</scope>
    <source>
        <strain evidence="3">NRRL B-24137</strain>
    </source>
</reference>
<gene>
    <name evidence="4" type="ORF">JOE68_005993</name>
</gene>
<dbReference type="PANTHER" id="PTHR11487:SF0">
    <property type="entry name" value="S-ACYL FATTY ACID SYNTHASE THIOESTERASE, MEDIUM CHAIN"/>
    <property type="match status" value="1"/>
</dbReference>
<sequence>MAARLYCFPHAGATAAVYRPWKEAAGPDLRVVGLDRPGRGSAARHPKIGDLPSLVDWTAARLLADLGEGRAEDPGLRWATFGHSFGALLSLAVAARVAAALDEPPACAVLSAALPPRTQEVGDVTTSLSDEELLAKIMRDGGTPPEAVSSSAMAGYFLSLMREDYGIRAQYPSQTGLRVDFPLALVAAADDVHVPPERMWEWAEHSSEPCRRLELAGDHFAAIRDPREVLALVHENTTRAADLADKGR</sequence>
<comment type="similarity">
    <text evidence="1">Belongs to the thioesterase family.</text>
</comment>
<name>A0A0R6A4L1_9PSEU</name>
<dbReference type="Pfam" id="PF00975">
    <property type="entry name" value="Thioesterase"/>
    <property type="match status" value="1"/>
</dbReference>
<dbReference type="EMBL" id="KM114209">
    <property type="protein sequence ID" value="AJI44178.1"/>
    <property type="molecule type" value="Genomic_DNA"/>
</dbReference>
<reference evidence="4 5" key="3">
    <citation type="submission" date="2021-01" db="EMBL/GenBank/DDBJ databases">
        <title>Sequencing the genomes of 1000 actinobacteria strains.</title>
        <authorList>
            <person name="Klenk H.-P."/>
        </authorList>
    </citation>
    <scope>NUCLEOTIDE SEQUENCE [LARGE SCALE GENOMIC DNA]</scope>
    <source>
        <strain evidence="4 5">DSM 44581</strain>
    </source>
</reference>
<reference evidence="3" key="1">
    <citation type="journal article" date="2014" name="Anticancer Agents Med Chem">
        <title>Identification and characterization of the biosynthetic gene cluster of thiolutin, a tumor angiogenesis inhibitor, in Saccharothrix algeriensis NRRL B-24137.</title>
        <authorList>
            <person name="Huang S."/>
            <person name="Tong M.H."/>
            <person name="Qin Z."/>
            <person name="Deng Z."/>
            <person name="Deng H."/>
            <person name="Yu Y."/>
        </authorList>
    </citation>
    <scope>NUCLEOTIDE SEQUENCE</scope>
    <source>
        <strain evidence="3">NRRL B-24137</strain>
    </source>
</reference>
<dbReference type="EMBL" id="JAFBCL010000001">
    <property type="protein sequence ID" value="MBM7815128.1"/>
    <property type="molecule type" value="Genomic_DNA"/>
</dbReference>
<dbReference type="SUPFAM" id="SSF53474">
    <property type="entry name" value="alpha/beta-Hydrolases"/>
    <property type="match status" value="1"/>
</dbReference>
<evidence type="ECO:0000313" key="5">
    <source>
        <dbReference type="Proteomes" id="UP001195724"/>
    </source>
</evidence>
<keyword evidence="5" id="KW-1185">Reference proteome</keyword>
<proteinExistence type="inferred from homology"/>
<dbReference type="RefSeq" id="WP_204845689.1">
    <property type="nucleotide sequence ID" value="NZ_JAFBCL010000001.1"/>
</dbReference>
<dbReference type="PANTHER" id="PTHR11487">
    <property type="entry name" value="THIOESTERASE"/>
    <property type="match status" value="1"/>
</dbReference>
<evidence type="ECO:0000313" key="4">
    <source>
        <dbReference type="EMBL" id="MBM7815128.1"/>
    </source>
</evidence>
<feature type="domain" description="Thioesterase" evidence="2">
    <location>
        <begin position="4"/>
        <end position="234"/>
    </location>
</feature>
<dbReference type="InterPro" id="IPR001031">
    <property type="entry name" value="Thioesterase"/>
</dbReference>
<organism evidence="3">
    <name type="scientific">Saccharothrix algeriensis</name>
    <dbReference type="NCBI Taxonomy" id="173560"/>
    <lineage>
        <taxon>Bacteria</taxon>
        <taxon>Bacillati</taxon>
        <taxon>Actinomycetota</taxon>
        <taxon>Actinomycetes</taxon>
        <taxon>Pseudonocardiales</taxon>
        <taxon>Pseudonocardiaceae</taxon>
        <taxon>Saccharothrix</taxon>
    </lineage>
</organism>
<protein>
    <submittedName>
        <fullName evidence="4">Medium-chain acyl-[acyl-carrier-protein] hydrolase</fullName>
        <ecNumber evidence="4">3.1.2.21</ecNumber>
    </submittedName>
</protein>
<dbReference type="EC" id="3.1.2.21" evidence="4"/>
<evidence type="ECO:0000256" key="1">
    <source>
        <dbReference type="ARBA" id="ARBA00007169"/>
    </source>
</evidence>
<evidence type="ECO:0000259" key="2">
    <source>
        <dbReference type="Pfam" id="PF00975"/>
    </source>
</evidence>